<reference evidence="1" key="1">
    <citation type="journal article" date="2014" name="Front. Microbiol.">
        <title>High frequency of phylogenetically diverse reductive dehalogenase-homologous genes in deep subseafloor sedimentary metagenomes.</title>
        <authorList>
            <person name="Kawai M."/>
            <person name="Futagami T."/>
            <person name="Toyoda A."/>
            <person name="Takaki Y."/>
            <person name="Nishi S."/>
            <person name="Hori S."/>
            <person name="Arai W."/>
            <person name="Tsubouchi T."/>
            <person name="Morono Y."/>
            <person name="Uchiyama I."/>
            <person name="Ito T."/>
            <person name="Fujiyama A."/>
            <person name="Inagaki F."/>
            <person name="Takami H."/>
        </authorList>
    </citation>
    <scope>NUCLEOTIDE SEQUENCE</scope>
    <source>
        <strain evidence="1">Expedition CK06-06</strain>
    </source>
</reference>
<dbReference type="AlphaFoldDB" id="X1II58"/>
<accession>X1II58</accession>
<dbReference type="InterPro" id="IPR016181">
    <property type="entry name" value="Acyl_CoA_acyltransferase"/>
</dbReference>
<feature type="non-terminal residue" evidence="1">
    <location>
        <position position="72"/>
    </location>
</feature>
<dbReference type="EMBL" id="BARU01042119">
    <property type="protein sequence ID" value="GAH81392.1"/>
    <property type="molecule type" value="Genomic_DNA"/>
</dbReference>
<dbReference type="Gene3D" id="3.40.630.30">
    <property type="match status" value="1"/>
</dbReference>
<comment type="caution">
    <text evidence="1">The sequence shown here is derived from an EMBL/GenBank/DDBJ whole genome shotgun (WGS) entry which is preliminary data.</text>
</comment>
<evidence type="ECO:0000313" key="1">
    <source>
        <dbReference type="EMBL" id="GAH81392.1"/>
    </source>
</evidence>
<name>X1II58_9ZZZZ</name>
<protein>
    <submittedName>
        <fullName evidence="1">Uncharacterized protein</fullName>
    </submittedName>
</protein>
<gene>
    <name evidence="1" type="ORF">S03H2_64782</name>
</gene>
<organism evidence="1">
    <name type="scientific">marine sediment metagenome</name>
    <dbReference type="NCBI Taxonomy" id="412755"/>
    <lineage>
        <taxon>unclassified sequences</taxon>
        <taxon>metagenomes</taxon>
        <taxon>ecological metagenomes</taxon>
    </lineage>
</organism>
<sequence>MVAARHLYPNTSQFAAKKIRKLSKKIKNRVLVATVDNRVVAVLSLHILPLLHQAGDLCRITAIVVSKDYQGG</sequence>
<dbReference type="CDD" id="cd04301">
    <property type="entry name" value="NAT_SF"/>
    <property type="match status" value="1"/>
</dbReference>
<dbReference type="SUPFAM" id="SSF55729">
    <property type="entry name" value="Acyl-CoA N-acyltransferases (Nat)"/>
    <property type="match status" value="1"/>
</dbReference>
<proteinExistence type="predicted"/>